<evidence type="ECO:0000256" key="4">
    <source>
        <dbReference type="ARBA" id="ARBA00022842"/>
    </source>
</evidence>
<dbReference type="AlphaFoldDB" id="A0AAU9SHZ4"/>
<keyword evidence="10" id="KW-1185">Reference proteome</keyword>
<feature type="domain" description="ATPase AAA-type core" evidence="6">
    <location>
        <begin position="167"/>
        <end position="203"/>
    </location>
</feature>
<proteinExistence type="predicted"/>
<evidence type="ECO:0000313" key="10">
    <source>
        <dbReference type="Proteomes" id="UP000836841"/>
    </source>
</evidence>
<dbReference type="Pfam" id="PF14363">
    <property type="entry name" value="AAA_assoc"/>
    <property type="match status" value="1"/>
</dbReference>
<sequence length="321" mass="37277">MLARSLVQNYVPYEVRNYVSYELRCFVRRSFDDYLSSQMTITIEEFEGMVHNELFESAKAYLATKISPSNKRIKVSKHEKEKNYNVAVERDEEVMDAFNGIQFRWVLCCRHGYYSGTWTSITLDHPSTFKTLAMDPDVKRDVMEDLDKFMKRSDYYKRVGKAWKRGYLLYGPPGTGKSSMIAAMANHLHYDIYDLDLTAVQQETTRPGRMDMHIHLSYCTPSIFKALASNYLDIKEHRLFSEIEKGIEATKVTPADVAEQLMRNDNTDKILEGLIEFLESKKIKNEQNNAETEEHNKGEGLENKKKTNKGKDSEAKKKRRG</sequence>
<dbReference type="GO" id="GO:0016887">
    <property type="term" value="F:ATP hydrolysis activity"/>
    <property type="evidence" value="ECO:0007669"/>
    <property type="project" value="InterPro"/>
</dbReference>
<dbReference type="Gene3D" id="3.40.50.300">
    <property type="entry name" value="P-loop containing nucleotide triphosphate hydrolases"/>
    <property type="match status" value="1"/>
</dbReference>
<accession>A0AAU9SHZ4</accession>
<feature type="region of interest" description="Disordered" evidence="5">
    <location>
        <begin position="282"/>
        <end position="321"/>
    </location>
</feature>
<evidence type="ECO:0000256" key="3">
    <source>
        <dbReference type="ARBA" id="ARBA00022840"/>
    </source>
</evidence>
<dbReference type="EMBL" id="OU466861">
    <property type="protein sequence ID" value="CAH2064433.1"/>
    <property type="molecule type" value="Genomic_DNA"/>
</dbReference>
<feature type="compositionally biased region" description="Basic and acidic residues" evidence="5">
    <location>
        <begin position="292"/>
        <end position="315"/>
    </location>
</feature>
<protein>
    <submittedName>
        <fullName evidence="9">Uncharacterized protein</fullName>
    </submittedName>
</protein>
<evidence type="ECO:0000313" key="9">
    <source>
        <dbReference type="EMBL" id="CAH2064433.1"/>
    </source>
</evidence>
<dbReference type="InterPro" id="IPR050747">
    <property type="entry name" value="Mitochondrial_chaperone_BCS1"/>
</dbReference>
<gene>
    <name evidence="9" type="ORF">TAV2_LOCUS17358</name>
</gene>
<keyword evidence="2" id="KW-0378">Hydrolase</keyword>
<dbReference type="Proteomes" id="UP000836841">
    <property type="component" value="Chromosome 5"/>
</dbReference>
<evidence type="ECO:0000256" key="5">
    <source>
        <dbReference type="SAM" id="MobiDB-lite"/>
    </source>
</evidence>
<organism evidence="9 10">
    <name type="scientific">Thlaspi arvense</name>
    <name type="common">Field penny-cress</name>
    <dbReference type="NCBI Taxonomy" id="13288"/>
    <lineage>
        <taxon>Eukaryota</taxon>
        <taxon>Viridiplantae</taxon>
        <taxon>Streptophyta</taxon>
        <taxon>Embryophyta</taxon>
        <taxon>Tracheophyta</taxon>
        <taxon>Spermatophyta</taxon>
        <taxon>Magnoliopsida</taxon>
        <taxon>eudicotyledons</taxon>
        <taxon>Gunneridae</taxon>
        <taxon>Pentapetalae</taxon>
        <taxon>rosids</taxon>
        <taxon>malvids</taxon>
        <taxon>Brassicales</taxon>
        <taxon>Brassicaceae</taxon>
        <taxon>Thlaspideae</taxon>
        <taxon>Thlaspi</taxon>
    </lineage>
</organism>
<evidence type="ECO:0000259" key="7">
    <source>
        <dbReference type="Pfam" id="PF14363"/>
    </source>
</evidence>
<evidence type="ECO:0000256" key="2">
    <source>
        <dbReference type="ARBA" id="ARBA00022801"/>
    </source>
</evidence>
<keyword evidence="3" id="KW-0547">Nucleotide-binding</keyword>
<dbReference type="PANTHER" id="PTHR23070">
    <property type="entry name" value="BCS1 AAA-TYPE ATPASE"/>
    <property type="match status" value="1"/>
</dbReference>
<dbReference type="Pfam" id="PF00004">
    <property type="entry name" value="AAA"/>
    <property type="match status" value="1"/>
</dbReference>
<evidence type="ECO:0000259" key="8">
    <source>
        <dbReference type="Pfam" id="PF25568"/>
    </source>
</evidence>
<feature type="domain" description="AAA-type ATPase N-terminal" evidence="7">
    <location>
        <begin position="11"/>
        <end position="109"/>
    </location>
</feature>
<dbReference type="Gene3D" id="6.10.280.40">
    <property type="match status" value="1"/>
</dbReference>
<evidence type="ECO:0000256" key="1">
    <source>
        <dbReference type="ARBA" id="ARBA00001946"/>
    </source>
</evidence>
<dbReference type="InterPro" id="IPR003959">
    <property type="entry name" value="ATPase_AAA_core"/>
</dbReference>
<dbReference type="InterPro" id="IPR027417">
    <property type="entry name" value="P-loop_NTPase"/>
</dbReference>
<dbReference type="SUPFAM" id="SSF52540">
    <property type="entry name" value="P-loop containing nucleoside triphosphate hydrolases"/>
    <property type="match status" value="1"/>
</dbReference>
<dbReference type="Pfam" id="PF25568">
    <property type="entry name" value="AAA_lid_At3g28540"/>
    <property type="match status" value="1"/>
</dbReference>
<keyword evidence="3" id="KW-0067">ATP-binding</keyword>
<dbReference type="GO" id="GO:0005524">
    <property type="term" value="F:ATP binding"/>
    <property type="evidence" value="ECO:0007669"/>
    <property type="project" value="UniProtKB-KW"/>
</dbReference>
<keyword evidence="4" id="KW-0460">Magnesium</keyword>
<name>A0AAU9SHZ4_THLAR</name>
<comment type="cofactor">
    <cofactor evidence="1">
        <name>Mg(2+)</name>
        <dbReference type="ChEBI" id="CHEBI:18420"/>
    </cofactor>
</comment>
<dbReference type="InterPro" id="IPR058017">
    <property type="entry name" value="At3g28540-like_C"/>
</dbReference>
<reference evidence="9 10" key="1">
    <citation type="submission" date="2022-03" db="EMBL/GenBank/DDBJ databases">
        <authorList>
            <person name="Nunn A."/>
            <person name="Chopra R."/>
            <person name="Nunn A."/>
            <person name="Contreras Garrido A."/>
        </authorList>
    </citation>
    <scope>NUCLEOTIDE SEQUENCE [LARGE SCALE GENOMIC DNA]</scope>
</reference>
<feature type="domain" description="AAA+ ATPase At3g28540-like C-terminal" evidence="8">
    <location>
        <begin position="219"/>
        <end position="288"/>
    </location>
</feature>
<evidence type="ECO:0000259" key="6">
    <source>
        <dbReference type="Pfam" id="PF00004"/>
    </source>
</evidence>
<dbReference type="InterPro" id="IPR025753">
    <property type="entry name" value="AAA_N_dom"/>
</dbReference>